<reference evidence="2 3" key="1">
    <citation type="submission" date="2019-05" db="EMBL/GenBank/DDBJ databases">
        <title>Mikania micrantha, genome provides insights into the molecular mechanism of rapid growth.</title>
        <authorList>
            <person name="Liu B."/>
        </authorList>
    </citation>
    <scope>NUCLEOTIDE SEQUENCE [LARGE SCALE GENOMIC DNA]</scope>
    <source>
        <strain evidence="2">NLD-2019</strain>
        <tissue evidence="2">Leaf</tissue>
    </source>
</reference>
<evidence type="ECO:0000256" key="1">
    <source>
        <dbReference type="SAM" id="MobiDB-lite"/>
    </source>
</evidence>
<protein>
    <recommendedName>
        <fullName evidence="4">DUF1985 domain-containing protein</fullName>
    </recommendedName>
</protein>
<dbReference type="PANTHER" id="PTHR48449">
    <property type="entry name" value="DUF1985 DOMAIN-CONTAINING PROTEIN"/>
    <property type="match status" value="1"/>
</dbReference>
<dbReference type="AlphaFoldDB" id="A0A5N6LZM1"/>
<evidence type="ECO:0000313" key="2">
    <source>
        <dbReference type="EMBL" id="KAD3067075.1"/>
    </source>
</evidence>
<gene>
    <name evidence="2" type="ORF">E3N88_34955</name>
</gene>
<organism evidence="2 3">
    <name type="scientific">Mikania micrantha</name>
    <name type="common">bitter vine</name>
    <dbReference type="NCBI Taxonomy" id="192012"/>
    <lineage>
        <taxon>Eukaryota</taxon>
        <taxon>Viridiplantae</taxon>
        <taxon>Streptophyta</taxon>
        <taxon>Embryophyta</taxon>
        <taxon>Tracheophyta</taxon>
        <taxon>Spermatophyta</taxon>
        <taxon>Magnoliopsida</taxon>
        <taxon>eudicotyledons</taxon>
        <taxon>Gunneridae</taxon>
        <taxon>Pentapetalae</taxon>
        <taxon>asterids</taxon>
        <taxon>campanulids</taxon>
        <taxon>Asterales</taxon>
        <taxon>Asteraceae</taxon>
        <taxon>Asteroideae</taxon>
        <taxon>Heliantheae alliance</taxon>
        <taxon>Eupatorieae</taxon>
        <taxon>Mikania</taxon>
    </lineage>
</organism>
<accession>A0A5N6LZM1</accession>
<sequence length="403" mass="47139">MGCDKLKTDYHTRFAKDHEALARPLVYFHAKSEGTHLPYMEQTCLQKDNSHLLYHSDPAKKFRMRGSKNHHLSCLNLLFLTEERIEIWNDQCFAPWLNVKSTQPDGQLIHALLLYQALVTFDPEYDGIAYSVGGPDKEVLRFGPWEFCIITRFKFGDNGTKSKGDKHFEKDHLLLVDNFDCWNDYNWGTYLWSRTYLSILNVLMKKVIVTNKKLHYPLTGFVWAFKKTRWPTVEVIFQKSAEVMFTPRHMYPTPIKPKVHAESFDYVNKVLQMRMGGNQNFVFQQPSNQEYRPENDVNEFVNDLFKDDINVDEKNSYEDSTKKPPHQSSSGSMSADQYNNIIEKLMLILKNQKLSFDEKDKKNEENAEEMVTPDIVQVSKNKLEYFKNKIAAMKSQKIKIADS</sequence>
<dbReference type="PANTHER" id="PTHR48449:SF1">
    <property type="entry name" value="DUF1985 DOMAIN-CONTAINING PROTEIN"/>
    <property type="match status" value="1"/>
</dbReference>
<proteinExistence type="predicted"/>
<dbReference type="Proteomes" id="UP000326396">
    <property type="component" value="Linkage Group LG7"/>
</dbReference>
<evidence type="ECO:0008006" key="4">
    <source>
        <dbReference type="Google" id="ProtNLM"/>
    </source>
</evidence>
<keyword evidence="3" id="KW-1185">Reference proteome</keyword>
<feature type="region of interest" description="Disordered" evidence="1">
    <location>
        <begin position="314"/>
        <end position="334"/>
    </location>
</feature>
<dbReference type="OrthoDB" id="1930729at2759"/>
<dbReference type="EMBL" id="SZYD01000017">
    <property type="protein sequence ID" value="KAD3067075.1"/>
    <property type="molecule type" value="Genomic_DNA"/>
</dbReference>
<name>A0A5N6LZM1_9ASTR</name>
<evidence type="ECO:0000313" key="3">
    <source>
        <dbReference type="Proteomes" id="UP000326396"/>
    </source>
</evidence>
<comment type="caution">
    <text evidence="2">The sequence shown here is derived from an EMBL/GenBank/DDBJ whole genome shotgun (WGS) entry which is preliminary data.</text>
</comment>